<dbReference type="GO" id="GO:0016810">
    <property type="term" value="F:hydrolase activity, acting on carbon-nitrogen (but not peptide) bonds"/>
    <property type="evidence" value="ECO:0007669"/>
    <property type="project" value="InterPro"/>
</dbReference>
<dbReference type="InterPro" id="IPR032466">
    <property type="entry name" value="Metal_Hydrolase"/>
</dbReference>
<reference evidence="4" key="1">
    <citation type="journal article" date="2014" name="Front. Microbiol.">
        <title>High frequency of phylogenetically diverse reductive dehalogenase-homologous genes in deep subseafloor sedimentary metagenomes.</title>
        <authorList>
            <person name="Kawai M."/>
            <person name="Futagami T."/>
            <person name="Toyoda A."/>
            <person name="Takaki Y."/>
            <person name="Nishi S."/>
            <person name="Hori S."/>
            <person name="Arai W."/>
            <person name="Tsubouchi T."/>
            <person name="Morono Y."/>
            <person name="Uchiyama I."/>
            <person name="Ito T."/>
            <person name="Fujiyama A."/>
            <person name="Inagaki F."/>
            <person name="Takami H."/>
        </authorList>
    </citation>
    <scope>NUCLEOTIDE SEQUENCE</scope>
    <source>
        <strain evidence="4">Expedition CK06-06</strain>
    </source>
</reference>
<evidence type="ECO:0000256" key="1">
    <source>
        <dbReference type="ARBA" id="ARBA00001947"/>
    </source>
</evidence>
<dbReference type="InterPro" id="IPR050378">
    <property type="entry name" value="Metallo-dep_Hydrolases_sf"/>
</dbReference>
<dbReference type="SUPFAM" id="SSF51556">
    <property type="entry name" value="Metallo-dependent hydrolases"/>
    <property type="match status" value="1"/>
</dbReference>
<dbReference type="PANTHER" id="PTHR11647:SF1">
    <property type="entry name" value="COLLAPSIN RESPONSE MEDIATOR PROTEIN"/>
    <property type="match status" value="1"/>
</dbReference>
<dbReference type="AlphaFoldDB" id="X1NP16"/>
<feature type="domain" description="Amidohydrolase-related" evidence="3">
    <location>
        <begin position="48"/>
        <end position="228"/>
    </location>
</feature>
<name>X1NP16_9ZZZZ</name>
<dbReference type="InterPro" id="IPR006680">
    <property type="entry name" value="Amidohydro-rel"/>
</dbReference>
<dbReference type="Gene3D" id="3.20.20.140">
    <property type="entry name" value="Metal-dependent hydrolases"/>
    <property type="match status" value="1"/>
</dbReference>
<evidence type="ECO:0000256" key="2">
    <source>
        <dbReference type="ARBA" id="ARBA00008829"/>
    </source>
</evidence>
<organism evidence="4">
    <name type="scientific">marine sediment metagenome</name>
    <dbReference type="NCBI Taxonomy" id="412755"/>
    <lineage>
        <taxon>unclassified sequences</taxon>
        <taxon>metagenomes</taxon>
        <taxon>ecological metagenomes</taxon>
    </lineage>
</organism>
<sequence length="261" mass="27606">MFDLVIKGGTVVTPEGASKVDVGIEGEKIATMGQGLSGRREVDTTGLIVLPGAIDAHTHMELPVRGDRSSDDFLSGTIAAACGGVTTISDFSVGSAETSLPEEIEARKQAAKKAVIDYTMHGEVIDWHPGRESEFNEAIGLGVSTFKFYLAYSRSGRMSDDGVLYRAFTALAHYGGRAMVHAENDAIINALTDAFETNGELGILFLPRSRPALCEEEAITRAATIARHTGITLRIAHISSELGLNAASAARTAGARIIAET</sequence>
<gene>
    <name evidence="4" type="ORF">S06H3_28398</name>
</gene>
<proteinExistence type="inferred from homology"/>
<protein>
    <recommendedName>
        <fullName evidence="3">Amidohydrolase-related domain-containing protein</fullName>
    </recommendedName>
</protein>
<evidence type="ECO:0000259" key="3">
    <source>
        <dbReference type="Pfam" id="PF01979"/>
    </source>
</evidence>
<comment type="similarity">
    <text evidence="2">Belongs to the metallo-dependent hydrolases superfamily. Hydantoinase/dihydropyrimidinase family.</text>
</comment>
<comment type="caution">
    <text evidence="4">The sequence shown here is derived from an EMBL/GenBank/DDBJ whole genome shotgun (WGS) entry which is preliminary data.</text>
</comment>
<dbReference type="Pfam" id="PF01979">
    <property type="entry name" value="Amidohydro_1"/>
    <property type="match status" value="1"/>
</dbReference>
<feature type="non-terminal residue" evidence="4">
    <location>
        <position position="261"/>
    </location>
</feature>
<evidence type="ECO:0000313" key="4">
    <source>
        <dbReference type="EMBL" id="GAI28505.1"/>
    </source>
</evidence>
<dbReference type="FunFam" id="3.20.20.140:FF:000174">
    <property type="entry name" value="Dihydropyrimidinase-related protein 2"/>
    <property type="match status" value="1"/>
</dbReference>
<accession>X1NP16</accession>
<dbReference type="PANTHER" id="PTHR11647">
    <property type="entry name" value="HYDRANTOINASE/DIHYDROPYRIMIDINASE FAMILY MEMBER"/>
    <property type="match status" value="1"/>
</dbReference>
<comment type="cofactor">
    <cofactor evidence="1">
        <name>Zn(2+)</name>
        <dbReference type="ChEBI" id="CHEBI:29105"/>
    </cofactor>
</comment>
<dbReference type="EMBL" id="BARV01016568">
    <property type="protein sequence ID" value="GAI28505.1"/>
    <property type="molecule type" value="Genomic_DNA"/>
</dbReference>
<dbReference type="InterPro" id="IPR011059">
    <property type="entry name" value="Metal-dep_hydrolase_composite"/>
</dbReference>
<dbReference type="SUPFAM" id="SSF51338">
    <property type="entry name" value="Composite domain of metallo-dependent hydrolases"/>
    <property type="match status" value="1"/>
</dbReference>